<feature type="compositionally biased region" description="Basic and acidic residues" evidence="1">
    <location>
        <begin position="98"/>
        <end position="114"/>
    </location>
</feature>
<evidence type="ECO:0000259" key="2">
    <source>
        <dbReference type="Pfam" id="PF14200"/>
    </source>
</evidence>
<reference evidence="3 4" key="1">
    <citation type="submission" date="2014-03" db="EMBL/GenBank/DDBJ databases">
        <title>Genomics of Bifidobacteria.</title>
        <authorList>
            <person name="Ventura M."/>
            <person name="Milani C."/>
            <person name="Lugli G.A."/>
        </authorList>
    </citation>
    <scope>NUCLEOTIDE SEQUENCE [LARGE SCALE GENOMIC DNA]</scope>
    <source>
        <strain evidence="3 4">LMG 11592</strain>
    </source>
</reference>
<dbReference type="AlphaFoldDB" id="A0A087BLN8"/>
<dbReference type="EMBL" id="JGZD01000011">
    <property type="protein sequence ID" value="KFI71938.1"/>
    <property type="molecule type" value="Genomic_DNA"/>
</dbReference>
<protein>
    <submittedName>
        <fullName evidence="3">1,4-beta-N-acetylmuramidase</fullName>
    </submittedName>
</protein>
<gene>
    <name evidence="3" type="ORF">BMIN_1439</name>
</gene>
<feature type="domain" description="Ricin B lectin" evidence="2">
    <location>
        <begin position="2"/>
        <end position="78"/>
    </location>
</feature>
<dbReference type="eggNOG" id="COG5520">
    <property type="taxonomic scope" value="Bacteria"/>
</dbReference>
<organism evidence="3 4">
    <name type="scientific">Bifidobacterium minimum</name>
    <dbReference type="NCBI Taxonomy" id="1693"/>
    <lineage>
        <taxon>Bacteria</taxon>
        <taxon>Bacillati</taxon>
        <taxon>Actinomycetota</taxon>
        <taxon>Actinomycetes</taxon>
        <taxon>Bifidobacteriales</taxon>
        <taxon>Bifidobacteriaceae</taxon>
        <taxon>Bifidobacterium</taxon>
    </lineage>
</organism>
<keyword evidence="4" id="KW-1185">Reference proteome</keyword>
<accession>A0A087BLN8</accession>
<proteinExistence type="predicted"/>
<sequence length="114" mass="11684">MSNGVYRIVNSASGKNVEVGGASTVNGAAIQQWEANGTAAQNWSVIVYDDSSFALVNDASGKVVDVPSGNAVANAKLQSYAANGVQGPDVGNSRGAKYSRDARFIRDEASSGPC</sequence>
<dbReference type="Gene3D" id="2.80.10.50">
    <property type="match status" value="1"/>
</dbReference>
<feature type="region of interest" description="Disordered" evidence="1">
    <location>
        <begin position="84"/>
        <end position="114"/>
    </location>
</feature>
<dbReference type="CDD" id="cd00161">
    <property type="entry name" value="beta-trefoil_Ricin-like"/>
    <property type="match status" value="1"/>
</dbReference>
<evidence type="ECO:0000256" key="1">
    <source>
        <dbReference type="SAM" id="MobiDB-lite"/>
    </source>
</evidence>
<dbReference type="InterPro" id="IPR000772">
    <property type="entry name" value="Ricin_B_lectin"/>
</dbReference>
<name>A0A087BLN8_9BIFI</name>
<dbReference type="STRING" id="1693.BMIN_1439"/>
<comment type="caution">
    <text evidence="3">The sequence shown here is derived from an EMBL/GenBank/DDBJ whole genome shotgun (WGS) entry which is preliminary data.</text>
</comment>
<dbReference type="Pfam" id="PF14200">
    <property type="entry name" value="RicinB_lectin_2"/>
    <property type="match status" value="1"/>
</dbReference>
<evidence type="ECO:0000313" key="4">
    <source>
        <dbReference type="Proteomes" id="UP000029014"/>
    </source>
</evidence>
<evidence type="ECO:0000313" key="3">
    <source>
        <dbReference type="EMBL" id="KFI71938.1"/>
    </source>
</evidence>
<dbReference type="InterPro" id="IPR035992">
    <property type="entry name" value="Ricin_B-like_lectins"/>
</dbReference>
<dbReference type="SUPFAM" id="SSF50370">
    <property type="entry name" value="Ricin B-like lectins"/>
    <property type="match status" value="1"/>
</dbReference>
<dbReference type="Proteomes" id="UP000029014">
    <property type="component" value="Unassembled WGS sequence"/>
</dbReference>